<organism evidence="9 10">
    <name type="scientific">Acanthamoeba castellanii (strain ATCC 30010 / Neff)</name>
    <dbReference type="NCBI Taxonomy" id="1257118"/>
    <lineage>
        <taxon>Eukaryota</taxon>
        <taxon>Amoebozoa</taxon>
        <taxon>Discosea</taxon>
        <taxon>Longamoebia</taxon>
        <taxon>Centramoebida</taxon>
        <taxon>Acanthamoebidae</taxon>
        <taxon>Acanthamoeba</taxon>
    </lineage>
</organism>
<dbReference type="GO" id="GO:0006261">
    <property type="term" value="P:DNA-templated DNA replication"/>
    <property type="evidence" value="ECO:0007669"/>
    <property type="project" value="InterPro"/>
</dbReference>
<keyword evidence="3" id="KW-0235">DNA replication</keyword>
<feature type="compositionally biased region" description="Acidic residues" evidence="7">
    <location>
        <begin position="442"/>
        <end position="469"/>
    </location>
</feature>
<dbReference type="EMBL" id="KB008103">
    <property type="protein sequence ID" value="ELR13019.1"/>
    <property type="molecule type" value="Genomic_DNA"/>
</dbReference>
<dbReference type="STRING" id="1257118.L8GJL8"/>
<protein>
    <recommendedName>
        <fullName evidence="6">DNA polymerase II subunit 2</fullName>
    </recommendedName>
</protein>
<gene>
    <name evidence="9" type="ORF">ACA1_097020</name>
</gene>
<keyword evidence="4" id="KW-0238">DNA-binding</keyword>
<evidence type="ECO:0000259" key="8">
    <source>
        <dbReference type="Pfam" id="PF04042"/>
    </source>
</evidence>
<dbReference type="GO" id="GO:0008622">
    <property type="term" value="C:epsilon DNA polymerase complex"/>
    <property type="evidence" value="ECO:0007669"/>
    <property type="project" value="InterPro"/>
</dbReference>
<keyword evidence="10" id="KW-1185">Reference proteome</keyword>
<dbReference type="PANTHER" id="PTHR12708:SF0">
    <property type="entry name" value="DNA POLYMERASE EPSILON SUBUNIT 2"/>
    <property type="match status" value="1"/>
</dbReference>
<comment type="similarity">
    <text evidence="2">Belongs to the DNA polymerase epsilon subunit B family.</text>
</comment>
<comment type="subcellular location">
    <subcellularLocation>
        <location evidence="1">Nucleus</location>
    </subcellularLocation>
</comment>
<dbReference type="RefSeq" id="XP_004335032.1">
    <property type="nucleotide sequence ID" value="XM_004334984.1"/>
</dbReference>
<dbReference type="OMA" id="TKHASES"/>
<dbReference type="Proteomes" id="UP000011083">
    <property type="component" value="Unassembled WGS sequence"/>
</dbReference>
<dbReference type="KEGG" id="acan:ACA1_097020"/>
<dbReference type="InterPro" id="IPR016266">
    <property type="entry name" value="POLE2"/>
</dbReference>
<dbReference type="GO" id="GO:0003677">
    <property type="term" value="F:DNA binding"/>
    <property type="evidence" value="ECO:0007669"/>
    <property type="project" value="UniProtKB-KW"/>
</dbReference>
<feature type="region of interest" description="Disordered" evidence="7">
    <location>
        <begin position="421"/>
        <end position="480"/>
    </location>
</feature>
<dbReference type="PANTHER" id="PTHR12708">
    <property type="entry name" value="DNA POLYMERASE EPSILON SUBUNIT B"/>
    <property type="match status" value="1"/>
</dbReference>
<dbReference type="Gene3D" id="1.10.8.60">
    <property type="match status" value="1"/>
</dbReference>
<evidence type="ECO:0000256" key="3">
    <source>
        <dbReference type="ARBA" id="ARBA00022705"/>
    </source>
</evidence>
<dbReference type="Gene3D" id="3.60.21.50">
    <property type="match status" value="1"/>
</dbReference>
<feature type="domain" description="DNA polymerase alpha/delta/epsilon subunit B" evidence="8">
    <location>
        <begin position="491"/>
        <end position="594"/>
    </location>
</feature>
<dbReference type="VEuPathDB" id="AmoebaDB:ACA1_097020"/>
<evidence type="ECO:0000256" key="4">
    <source>
        <dbReference type="ARBA" id="ARBA00023125"/>
    </source>
</evidence>
<evidence type="ECO:0000313" key="9">
    <source>
        <dbReference type="EMBL" id="ELR13019.1"/>
    </source>
</evidence>
<dbReference type="GO" id="GO:0042276">
    <property type="term" value="P:error-prone translesion synthesis"/>
    <property type="evidence" value="ECO:0007669"/>
    <property type="project" value="TreeGrafter"/>
</dbReference>
<evidence type="ECO:0000256" key="6">
    <source>
        <dbReference type="ARBA" id="ARBA00032930"/>
    </source>
</evidence>
<dbReference type="AlphaFoldDB" id="L8GJL8"/>
<sequence>MSVLSTKLITQTFRLHGLSITPDAMQHLVDQAPSYKLLPAQFLSQLLSKIDKTSLKQSLIDKRELQKLLRAFKSTAAAAPTKKASPFALEDILGSQYPEFVADGSQGATTATSRPAPAAARPTQLVEESFKVVSALAMPRLRYNTKRHKVERLSDERGSLLGSAQSKIDMYKTWWYNAHLREGNGLVGAGAITTIESLAGRYSGRWRLMGILSEAEYGLHYIEDPTGRLLVDLSHAKAKRPRLFTEGGLVLVEGKMKDEKLMVELIDVPGAAEKEGGPYIPSPQVCDSMSYEETIIRAMGDGGDKGMVVVFSDIRVDNAIAMTRLESVLRSFAEVVETHKPKEKLLFVLIGDFFARNKNVHVFPRVIRTPPKPRTVYPFDPLAEVLSRFPGLMPHARFVLVPGPSDPASLTASFALPRDPLPSIMLPPSLNGGGAKRRSSQQDDEQDDDDGVDSDGGSDDDEDDDGGDEDGGKRKRSSIMKKKSEGVVADVIRGSNPCRVKYVGQELLFYRGDMQDKFLRYALAVPPADGDDLDAGTVDDVPRFEQAARTIADAGHLSPFPQAAQPVYWDHVQALYMDPLPDLLVLADNAPPFALTHASSLIVNPGSFSTSPFVALYTPSTRACRLLVSS</sequence>
<evidence type="ECO:0000256" key="1">
    <source>
        <dbReference type="ARBA" id="ARBA00004123"/>
    </source>
</evidence>
<keyword evidence="5" id="KW-0539">Nucleus</keyword>
<evidence type="ECO:0000256" key="2">
    <source>
        <dbReference type="ARBA" id="ARBA00009560"/>
    </source>
</evidence>
<feature type="domain" description="DNA polymerase alpha/delta/epsilon subunit B" evidence="8">
    <location>
        <begin position="308"/>
        <end position="428"/>
    </location>
</feature>
<evidence type="ECO:0000256" key="7">
    <source>
        <dbReference type="SAM" id="MobiDB-lite"/>
    </source>
</evidence>
<evidence type="ECO:0000313" key="10">
    <source>
        <dbReference type="Proteomes" id="UP000011083"/>
    </source>
</evidence>
<name>L8GJL8_ACACF</name>
<reference evidence="9 10" key="1">
    <citation type="journal article" date="2013" name="Genome Biol.">
        <title>Genome of Acanthamoeba castellanii highlights extensive lateral gene transfer and early evolution of tyrosine kinase signaling.</title>
        <authorList>
            <person name="Clarke M."/>
            <person name="Lohan A.J."/>
            <person name="Liu B."/>
            <person name="Lagkouvardos I."/>
            <person name="Roy S."/>
            <person name="Zafar N."/>
            <person name="Bertelli C."/>
            <person name="Schilde C."/>
            <person name="Kianianmomeni A."/>
            <person name="Burglin T.R."/>
            <person name="Frech C."/>
            <person name="Turcotte B."/>
            <person name="Kopec K.O."/>
            <person name="Synnott J.M."/>
            <person name="Choo C."/>
            <person name="Paponov I."/>
            <person name="Finkler A."/>
            <person name="Soon Heng Tan C."/>
            <person name="Hutchins A.P."/>
            <person name="Weinmeier T."/>
            <person name="Rattei T."/>
            <person name="Chu J.S."/>
            <person name="Gimenez G."/>
            <person name="Irimia M."/>
            <person name="Rigden D.J."/>
            <person name="Fitzpatrick D.A."/>
            <person name="Lorenzo-Morales J."/>
            <person name="Bateman A."/>
            <person name="Chiu C.H."/>
            <person name="Tang P."/>
            <person name="Hegemann P."/>
            <person name="Fromm H."/>
            <person name="Raoult D."/>
            <person name="Greub G."/>
            <person name="Miranda-Saavedra D."/>
            <person name="Chen N."/>
            <person name="Nash P."/>
            <person name="Ginger M.L."/>
            <person name="Horn M."/>
            <person name="Schaap P."/>
            <person name="Caler L."/>
            <person name="Loftus B."/>
        </authorList>
    </citation>
    <scope>NUCLEOTIDE SEQUENCE [LARGE SCALE GENOMIC DNA]</scope>
    <source>
        <strain evidence="9 10">Neff</strain>
    </source>
</reference>
<proteinExistence type="inferred from homology"/>
<evidence type="ECO:0000256" key="5">
    <source>
        <dbReference type="ARBA" id="ARBA00023242"/>
    </source>
</evidence>
<accession>L8GJL8</accession>
<dbReference type="InterPro" id="IPR007185">
    <property type="entry name" value="DNA_pol_a/d/e_bsu"/>
</dbReference>
<dbReference type="Pfam" id="PF04042">
    <property type="entry name" value="DNA_pol_E_B"/>
    <property type="match status" value="2"/>
</dbReference>
<dbReference type="GeneID" id="14913217"/>
<dbReference type="OrthoDB" id="10254730at2759"/>